<proteinExistence type="predicted"/>
<comment type="caution">
    <text evidence="1">The sequence shown here is derived from an EMBL/GenBank/DDBJ whole genome shotgun (WGS) entry which is preliminary data.</text>
</comment>
<gene>
    <name evidence="1" type="ORF">KIV10_01960</name>
</gene>
<accession>A0ABS5S149</accession>
<dbReference type="PROSITE" id="PS51257">
    <property type="entry name" value="PROKAR_LIPOPROTEIN"/>
    <property type="match status" value="1"/>
</dbReference>
<dbReference type="RefSeq" id="WP_214111805.1">
    <property type="nucleotide sequence ID" value="NZ_JAHCTB010000001.1"/>
</dbReference>
<reference evidence="1 2" key="1">
    <citation type="submission" date="2021-05" db="EMBL/GenBank/DDBJ databases">
        <title>Aequorivita echinoideorum JCM 30378 genome.</title>
        <authorList>
            <person name="Zhang H."/>
            <person name="Li C."/>
        </authorList>
    </citation>
    <scope>NUCLEOTIDE SEQUENCE [LARGE SCALE GENOMIC DNA]</scope>
    <source>
        <strain evidence="1 2">JCM30378</strain>
    </source>
</reference>
<evidence type="ECO:0008006" key="3">
    <source>
        <dbReference type="Google" id="ProtNLM"/>
    </source>
</evidence>
<keyword evidence="2" id="KW-1185">Reference proteome</keyword>
<dbReference type="EMBL" id="JAHCTB010000001">
    <property type="protein sequence ID" value="MBT0606936.1"/>
    <property type="molecule type" value="Genomic_DNA"/>
</dbReference>
<evidence type="ECO:0000313" key="2">
    <source>
        <dbReference type="Proteomes" id="UP001297092"/>
    </source>
</evidence>
<sequence length="192" mass="21374">MKMIVKTMMLFALLATSCNKDDDGKEEQGCVKEENFFEAQFDGTTIEPHYAQGGGFGVYTLNFNRCSENEGNWYLSVNTENNGPSFYLYLINVNSIGNYSIEAGDSSQIPAFCDEVISLYIRDEINSTYSFISSENGQVEITRYDNNLGILVGTFTAELVSTADPSVKKTITGEFNLNKSTLDNTQKPCFLD</sequence>
<organism evidence="1 2">
    <name type="scientific">Aequorivita echinoideorum</name>
    <dbReference type="NCBI Taxonomy" id="1549647"/>
    <lineage>
        <taxon>Bacteria</taxon>
        <taxon>Pseudomonadati</taxon>
        <taxon>Bacteroidota</taxon>
        <taxon>Flavobacteriia</taxon>
        <taxon>Flavobacteriales</taxon>
        <taxon>Flavobacteriaceae</taxon>
        <taxon>Aequorivita</taxon>
    </lineage>
</organism>
<name>A0ABS5S149_9FLAO</name>
<protein>
    <recommendedName>
        <fullName evidence="3">Lipocalin-like domain-containing protein</fullName>
    </recommendedName>
</protein>
<evidence type="ECO:0000313" key="1">
    <source>
        <dbReference type="EMBL" id="MBT0606936.1"/>
    </source>
</evidence>
<dbReference type="Proteomes" id="UP001297092">
    <property type="component" value="Unassembled WGS sequence"/>
</dbReference>